<reference evidence="2 3" key="1">
    <citation type="submission" date="2024-04" db="EMBL/GenBank/DDBJ databases">
        <authorList>
            <person name="Fracassetti M."/>
        </authorList>
    </citation>
    <scope>NUCLEOTIDE SEQUENCE [LARGE SCALE GENOMIC DNA]</scope>
</reference>
<dbReference type="AlphaFoldDB" id="A0AAV2G3L7"/>
<protein>
    <submittedName>
        <fullName evidence="2">Uncharacterized protein</fullName>
    </submittedName>
</protein>
<organism evidence="2 3">
    <name type="scientific">Linum trigynum</name>
    <dbReference type="NCBI Taxonomy" id="586398"/>
    <lineage>
        <taxon>Eukaryota</taxon>
        <taxon>Viridiplantae</taxon>
        <taxon>Streptophyta</taxon>
        <taxon>Embryophyta</taxon>
        <taxon>Tracheophyta</taxon>
        <taxon>Spermatophyta</taxon>
        <taxon>Magnoliopsida</taxon>
        <taxon>eudicotyledons</taxon>
        <taxon>Gunneridae</taxon>
        <taxon>Pentapetalae</taxon>
        <taxon>rosids</taxon>
        <taxon>fabids</taxon>
        <taxon>Malpighiales</taxon>
        <taxon>Linaceae</taxon>
        <taxon>Linum</taxon>
    </lineage>
</organism>
<dbReference type="Proteomes" id="UP001497516">
    <property type="component" value="Chromosome 8"/>
</dbReference>
<proteinExistence type="predicted"/>
<gene>
    <name evidence="2" type="ORF">LTRI10_LOCUS45023</name>
</gene>
<keyword evidence="3" id="KW-1185">Reference proteome</keyword>
<evidence type="ECO:0000256" key="1">
    <source>
        <dbReference type="SAM" id="MobiDB-lite"/>
    </source>
</evidence>
<dbReference type="EMBL" id="OZ034821">
    <property type="protein sequence ID" value="CAL1405224.1"/>
    <property type="molecule type" value="Genomic_DNA"/>
</dbReference>
<evidence type="ECO:0000313" key="3">
    <source>
        <dbReference type="Proteomes" id="UP001497516"/>
    </source>
</evidence>
<evidence type="ECO:0000313" key="2">
    <source>
        <dbReference type="EMBL" id="CAL1405224.1"/>
    </source>
</evidence>
<name>A0AAV2G3L7_9ROSI</name>
<sequence>MKRAEGEEMYSSGGRGEIIKMESKGSVGPKGMTKQAQRTVFVSPKDMKVSPINKSKARKEGSEEEGENIARSGSKLASVHGEGKLDKT</sequence>
<feature type="region of interest" description="Disordered" evidence="1">
    <location>
        <begin position="1"/>
        <end position="88"/>
    </location>
</feature>
<accession>A0AAV2G3L7</accession>